<keyword evidence="2" id="KW-0378">Hydrolase</keyword>
<dbReference type="Gene3D" id="3.60.110.10">
    <property type="entry name" value="Carbon-nitrogen hydrolase"/>
    <property type="match status" value="1"/>
</dbReference>
<dbReference type="AlphaFoldDB" id="A0A1I4BVR9"/>
<dbReference type="Proteomes" id="UP000198924">
    <property type="component" value="Unassembled WGS sequence"/>
</dbReference>
<dbReference type="SUPFAM" id="SSF56317">
    <property type="entry name" value="Carbon-nitrogen hydrolase"/>
    <property type="match status" value="1"/>
</dbReference>
<evidence type="ECO:0000313" key="3">
    <source>
        <dbReference type="Proteomes" id="UP000198924"/>
    </source>
</evidence>
<feature type="domain" description="CN hydrolase" evidence="1">
    <location>
        <begin position="4"/>
        <end position="263"/>
    </location>
</feature>
<dbReference type="InterPro" id="IPR036526">
    <property type="entry name" value="C-N_Hydrolase_sf"/>
</dbReference>
<protein>
    <submittedName>
        <fullName evidence="2">Predicted amidohydrolase</fullName>
    </submittedName>
</protein>
<sequence length="293" mass="33014">MSKVKAAVAQYDIGFFAQWFEFEDKLTQWVSQAAKNGAKLLVFPEYGSMELTSLFGESVYKDLGKQLHSMQEVYADYEALYSQLAKQFDVMILASSFPVLQSDGSFRNRANLYGVDGLIDYQDKLIMTRFENEQWLIHAGQDIKVIDTDIGRLAINICYDSEFPLIAHQQVQAGADVVLVPSCTDTQAGFYRVRIGCQARALENQCYVLQSPTFGEALWSEAVDVNTGRASIYTPVDYGFPDNGILTEGAADTAQWVYADLDLNEIARVRQQGQVFNYRDWPLQNTLRGPKLD</sequence>
<keyword evidence="3" id="KW-1185">Reference proteome</keyword>
<dbReference type="STRING" id="45496.SAMN04488079_12121"/>
<dbReference type="InterPro" id="IPR003010">
    <property type="entry name" value="C-N_Hydrolase"/>
</dbReference>
<dbReference type="PANTHER" id="PTHR23088:SF50">
    <property type="entry name" value="HYDROLASE YHCX"/>
    <property type="match status" value="1"/>
</dbReference>
<proteinExistence type="predicted"/>
<dbReference type="EMBL" id="FOSH01000021">
    <property type="protein sequence ID" value="SFK72086.1"/>
    <property type="molecule type" value="Genomic_DNA"/>
</dbReference>
<gene>
    <name evidence="2" type="ORF">SAMN04488079_12121</name>
</gene>
<dbReference type="CDD" id="cd07574">
    <property type="entry name" value="nitrilase_Rim1_like"/>
    <property type="match status" value="1"/>
</dbReference>
<dbReference type="GO" id="GO:0016787">
    <property type="term" value="F:hydrolase activity"/>
    <property type="evidence" value="ECO:0007669"/>
    <property type="project" value="UniProtKB-KW"/>
</dbReference>
<organism evidence="2 3">
    <name type="scientific">Methylophaga sulfidovorans</name>
    <dbReference type="NCBI Taxonomy" id="45496"/>
    <lineage>
        <taxon>Bacteria</taxon>
        <taxon>Pseudomonadati</taxon>
        <taxon>Pseudomonadota</taxon>
        <taxon>Gammaproteobacteria</taxon>
        <taxon>Thiotrichales</taxon>
        <taxon>Piscirickettsiaceae</taxon>
        <taxon>Methylophaga</taxon>
    </lineage>
</organism>
<accession>A0A1I4BVR9</accession>
<reference evidence="3" key="1">
    <citation type="submission" date="2016-10" db="EMBL/GenBank/DDBJ databases">
        <authorList>
            <person name="Varghese N."/>
            <person name="Submissions S."/>
        </authorList>
    </citation>
    <scope>NUCLEOTIDE SEQUENCE [LARGE SCALE GENOMIC DNA]</scope>
    <source>
        <strain evidence="3">DSM 11578</strain>
    </source>
</reference>
<dbReference type="PANTHER" id="PTHR23088">
    <property type="entry name" value="NITRILASE-RELATED"/>
    <property type="match status" value="1"/>
</dbReference>
<evidence type="ECO:0000259" key="1">
    <source>
        <dbReference type="PROSITE" id="PS50263"/>
    </source>
</evidence>
<dbReference type="OrthoDB" id="9811121at2"/>
<evidence type="ECO:0000313" key="2">
    <source>
        <dbReference type="EMBL" id="SFK72086.1"/>
    </source>
</evidence>
<dbReference type="RefSeq" id="WP_091715886.1">
    <property type="nucleotide sequence ID" value="NZ_FOSH01000021.1"/>
</dbReference>
<dbReference type="Pfam" id="PF00795">
    <property type="entry name" value="CN_hydrolase"/>
    <property type="match status" value="1"/>
</dbReference>
<name>A0A1I4BVR9_9GAMM</name>
<dbReference type="PROSITE" id="PS50263">
    <property type="entry name" value="CN_HYDROLASE"/>
    <property type="match status" value="1"/>
</dbReference>